<dbReference type="PROSITE" id="PS51257">
    <property type="entry name" value="PROKAR_LIPOPROTEIN"/>
    <property type="match status" value="1"/>
</dbReference>
<name>A0A7D4Q1M4_9MICO</name>
<evidence type="ECO:0000313" key="3">
    <source>
        <dbReference type="Proteomes" id="UP000502498"/>
    </source>
</evidence>
<organism evidence="2 3">
    <name type="scientific">Microbacterium hominis</name>
    <dbReference type="NCBI Taxonomy" id="162426"/>
    <lineage>
        <taxon>Bacteria</taxon>
        <taxon>Bacillati</taxon>
        <taxon>Actinomycetota</taxon>
        <taxon>Actinomycetes</taxon>
        <taxon>Micrococcales</taxon>
        <taxon>Microbacteriaceae</taxon>
        <taxon>Microbacterium</taxon>
    </lineage>
</organism>
<reference evidence="2 3" key="1">
    <citation type="submission" date="2020-05" db="EMBL/GenBank/DDBJ databases">
        <title>Strain PA2F3 complete genome.</title>
        <authorList>
            <person name="Kim Y.-S."/>
            <person name="Kim S.-J."/>
            <person name="Jung H.-k."/>
            <person name="Kim S.-E."/>
            <person name="Kim K.-H."/>
        </authorList>
    </citation>
    <scope>NUCLEOTIDE SEQUENCE [LARGE SCALE GENOMIC DNA]</scope>
    <source>
        <strain evidence="2 3">PA2F3</strain>
    </source>
</reference>
<evidence type="ECO:0000313" key="2">
    <source>
        <dbReference type="EMBL" id="QKJ18971.1"/>
    </source>
</evidence>
<keyword evidence="1" id="KW-0732">Signal</keyword>
<gene>
    <name evidence="2" type="ORF">HQM25_05975</name>
</gene>
<sequence>MDIRRFTCAAAIAFVLGSLATTAVGCTSDVDAAPPAFALTAADIVMPAGQDYPMNLVFVAHERDPIWADLRAVGVGDDAYGPGQLQVARGEGTDGLLFGNLLFSLAVPAAGVSFESVELYYEGATEPVSVPVGSWSLTQAPASEFRNDQSSDLVAMPDCASTLSLELPADVAAVDAVETGSAARAFDVEWAAGDVHVSLACPDDTDLVVISPRVHYTDGRARERALRYLPVAVGHMSLDDADLGRIRGR</sequence>
<feature type="signal peptide" evidence="1">
    <location>
        <begin position="1"/>
        <end position="23"/>
    </location>
</feature>
<evidence type="ECO:0000256" key="1">
    <source>
        <dbReference type="SAM" id="SignalP"/>
    </source>
</evidence>
<evidence type="ECO:0008006" key="4">
    <source>
        <dbReference type="Google" id="ProtNLM"/>
    </source>
</evidence>
<dbReference type="EMBL" id="CP054038">
    <property type="protein sequence ID" value="QKJ18971.1"/>
    <property type="molecule type" value="Genomic_DNA"/>
</dbReference>
<dbReference type="RefSeq" id="WP_172989412.1">
    <property type="nucleotide sequence ID" value="NZ_CP054038.1"/>
</dbReference>
<accession>A0A7D4Q1M4</accession>
<dbReference type="AlphaFoldDB" id="A0A7D4Q1M4"/>
<dbReference type="Proteomes" id="UP000502498">
    <property type="component" value="Chromosome"/>
</dbReference>
<proteinExistence type="predicted"/>
<feature type="chain" id="PRO_5039445626" description="Lipoprotein" evidence="1">
    <location>
        <begin position="24"/>
        <end position="249"/>
    </location>
</feature>
<protein>
    <recommendedName>
        <fullName evidence="4">Lipoprotein</fullName>
    </recommendedName>
</protein>